<proteinExistence type="predicted"/>
<reference evidence="4" key="1">
    <citation type="submission" date="2016-11" db="EMBL/GenBank/DDBJ databases">
        <authorList>
            <person name="Varghese N."/>
            <person name="Submissions S."/>
        </authorList>
    </citation>
    <scope>NUCLEOTIDE SEQUENCE [LARGE SCALE GENOMIC DNA]</scope>
    <source>
        <strain evidence="4">DSM 12395</strain>
    </source>
</reference>
<dbReference type="Proteomes" id="UP000184148">
    <property type="component" value="Unassembled WGS sequence"/>
</dbReference>
<feature type="transmembrane region" description="Helical" evidence="2">
    <location>
        <begin position="60"/>
        <end position="78"/>
    </location>
</feature>
<feature type="compositionally biased region" description="Low complexity" evidence="1">
    <location>
        <begin position="111"/>
        <end position="141"/>
    </location>
</feature>
<dbReference type="EMBL" id="FQUY01000042">
    <property type="protein sequence ID" value="SHF61645.1"/>
    <property type="molecule type" value="Genomic_DNA"/>
</dbReference>
<keyword evidence="2" id="KW-0812">Transmembrane</keyword>
<evidence type="ECO:0000313" key="3">
    <source>
        <dbReference type="EMBL" id="SHF61645.1"/>
    </source>
</evidence>
<evidence type="ECO:0000256" key="2">
    <source>
        <dbReference type="SAM" id="Phobius"/>
    </source>
</evidence>
<evidence type="ECO:0000313" key="4">
    <source>
        <dbReference type="Proteomes" id="UP000184148"/>
    </source>
</evidence>
<protein>
    <submittedName>
        <fullName evidence="3">Uncharacterized protein</fullName>
    </submittedName>
</protein>
<name>A0A1M5D479_9FIRM</name>
<feature type="transmembrane region" description="Helical" evidence="2">
    <location>
        <begin position="35"/>
        <end position="53"/>
    </location>
</feature>
<sequence>MALNVDPIAPGQVVEALGKTADSLSSAGQSLATPFLKGAFTVSGILLLVGALIYKLDKRLFLTGLFAMFGSIMGFILTHHTGEVVGIIKGGADALFKDLKSKPAVVQPVDPAAQSSQQPAQQPAQQNTQQPVQQSNQQNQQ</sequence>
<keyword evidence="2" id="KW-1133">Transmembrane helix</keyword>
<dbReference type="STRING" id="1121429.SAMN02745133_03100"/>
<gene>
    <name evidence="3" type="ORF">SAMN02745133_03100</name>
</gene>
<accession>A0A1M5D479</accession>
<evidence type="ECO:0000256" key="1">
    <source>
        <dbReference type="SAM" id="MobiDB-lite"/>
    </source>
</evidence>
<keyword evidence="4" id="KW-1185">Reference proteome</keyword>
<dbReference type="AlphaFoldDB" id="A0A1M5D479"/>
<feature type="region of interest" description="Disordered" evidence="1">
    <location>
        <begin position="107"/>
        <end position="141"/>
    </location>
</feature>
<organism evidence="3 4">
    <name type="scientific">Desulforamulus putei DSM 12395</name>
    <dbReference type="NCBI Taxonomy" id="1121429"/>
    <lineage>
        <taxon>Bacteria</taxon>
        <taxon>Bacillati</taxon>
        <taxon>Bacillota</taxon>
        <taxon>Clostridia</taxon>
        <taxon>Eubacteriales</taxon>
        <taxon>Peptococcaceae</taxon>
        <taxon>Desulforamulus</taxon>
    </lineage>
</organism>
<keyword evidence="2" id="KW-0472">Membrane</keyword>